<protein>
    <submittedName>
        <fullName evidence="1">Uncharacterized protein</fullName>
    </submittedName>
</protein>
<name>L0L0R5_METHD</name>
<dbReference type="AlphaFoldDB" id="L0L0R5"/>
<evidence type="ECO:0000313" key="1">
    <source>
        <dbReference type="EMBL" id="AGB49978.1"/>
    </source>
</evidence>
<accession>L0L0R5</accession>
<dbReference type="EMBL" id="CP003362">
    <property type="protein sequence ID" value="AGB49978.1"/>
    <property type="molecule type" value="Genomic_DNA"/>
</dbReference>
<organism evidence="1 2">
    <name type="scientific">Methanomethylovorans hollandica (strain DSM 15978 / NBRC 107637 / DMS1)</name>
    <dbReference type="NCBI Taxonomy" id="867904"/>
    <lineage>
        <taxon>Archaea</taxon>
        <taxon>Methanobacteriati</taxon>
        <taxon>Methanobacteriota</taxon>
        <taxon>Stenosarchaea group</taxon>
        <taxon>Methanomicrobia</taxon>
        <taxon>Methanosarcinales</taxon>
        <taxon>Methanosarcinaceae</taxon>
        <taxon>Methanomethylovorans</taxon>
    </lineage>
</organism>
<gene>
    <name evidence="1" type="ordered locus">Metho_1794</name>
</gene>
<dbReference type="KEGG" id="mhz:Metho_1794"/>
<dbReference type="HOGENOM" id="CLU_217432_0_0_2"/>
<evidence type="ECO:0000313" key="2">
    <source>
        <dbReference type="Proteomes" id="UP000010866"/>
    </source>
</evidence>
<keyword evidence="2" id="KW-1185">Reference proteome</keyword>
<dbReference type="Proteomes" id="UP000010866">
    <property type="component" value="Chromosome"/>
</dbReference>
<reference evidence="2" key="1">
    <citation type="submission" date="2012-02" db="EMBL/GenBank/DDBJ databases">
        <title>Complete sequence of chromosome of Methanomethylovorans hollandica DSM 15978.</title>
        <authorList>
            <person name="Lucas S."/>
            <person name="Copeland A."/>
            <person name="Lapidus A."/>
            <person name="Glavina del Rio T."/>
            <person name="Dalin E."/>
            <person name="Tice H."/>
            <person name="Bruce D."/>
            <person name="Goodwin L."/>
            <person name="Pitluck S."/>
            <person name="Peters L."/>
            <person name="Mikhailova N."/>
            <person name="Held B."/>
            <person name="Kyrpides N."/>
            <person name="Mavromatis K."/>
            <person name="Ivanova N."/>
            <person name="Brettin T."/>
            <person name="Detter J.C."/>
            <person name="Han C."/>
            <person name="Larimer F."/>
            <person name="Land M."/>
            <person name="Hauser L."/>
            <person name="Markowitz V."/>
            <person name="Cheng J.-F."/>
            <person name="Hugenholtz P."/>
            <person name="Woyke T."/>
            <person name="Wu D."/>
            <person name="Spring S."/>
            <person name="Schroeder M."/>
            <person name="Brambilla E."/>
            <person name="Klenk H.-P."/>
            <person name="Eisen J.A."/>
        </authorList>
    </citation>
    <scope>NUCLEOTIDE SEQUENCE [LARGE SCALE GENOMIC DNA]</scope>
    <source>
        <strain evidence="2">DSM 15978 / NBRC 107637 / DMS1</strain>
    </source>
</reference>
<proteinExistence type="predicted"/>
<sequence>MELIEVKCVVCGAPIYVYEEYIKENMYCTIHCLNISISSEKEQIV</sequence>